<evidence type="ECO:0000313" key="1">
    <source>
        <dbReference type="EMBL" id="MCS0497852.1"/>
    </source>
</evidence>
<name>A0A9X2PMG7_9HYPH</name>
<dbReference type="RefSeq" id="WP_258735008.1">
    <property type="nucleotide sequence ID" value="NZ_JANTHZ010000015.1"/>
</dbReference>
<dbReference type="EMBL" id="JANTHZ010000015">
    <property type="protein sequence ID" value="MCS0497852.1"/>
    <property type="molecule type" value="Genomic_DNA"/>
</dbReference>
<comment type="caution">
    <text evidence="1">The sequence shown here is derived from an EMBL/GenBank/DDBJ whole genome shotgun (WGS) entry which is preliminary data.</text>
</comment>
<keyword evidence="2" id="KW-1185">Reference proteome</keyword>
<proteinExistence type="predicted"/>
<reference evidence="1" key="1">
    <citation type="submission" date="2022-08" db="EMBL/GenBank/DDBJ databases">
        <authorList>
            <person name="Li F."/>
        </authorList>
    </citation>
    <scope>NUCLEOTIDE SEQUENCE</scope>
    <source>
        <strain evidence="1">MQZ15Z-1</strain>
    </source>
</reference>
<sequence>MTRARGTQADYVAAIQAHLDATAGERQYDSIQTAVTYRGDPNETYAAEAQALFEWRSAVWSYALTELAKVTAGERAAPEIADFLAELPAVGWPAAA</sequence>
<dbReference type="AlphaFoldDB" id="A0A9X2PMG7"/>
<organism evidence="1 2">
    <name type="scientific">Ancylobacter mangrovi</name>
    <dbReference type="NCBI Taxonomy" id="2972472"/>
    <lineage>
        <taxon>Bacteria</taxon>
        <taxon>Pseudomonadati</taxon>
        <taxon>Pseudomonadota</taxon>
        <taxon>Alphaproteobacteria</taxon>
        <taxon>Hyphomicrobiales</taxon>
        <taxon>Xanthobacteraceae</taxon>
        <taxon>Ancylobacter</taxon>
    </lineage>
</organism>
<dbReference type="Proteomes" id="UP001151088">
    <property type="component" value="Unassembled WGS sequence"/>
</dbReference>
<gene>
    <name evidence="1" type="ORF">NVS89_22435</name>
</gene>
<evidence type="ECO:0000313" key="2">
    <source>
        <dbReference type="Proteomes" id="UP001151088"/>
    </source>
</evidence>
<accession>A0A9X2PMG7</accession>
<protein>
    <submittedName>
        <fullName evidence="1">Uncharacterized protein</fullName>
    </submittedName>
</protein>